<dbReference type="GO" id="GO:0009535">
    <property type="term" value="C:chloroplast thylakoid membrane"/>
    <property type="evidence" value="ECO:0007669"/>
    <property type="project" value="UniProtKB-SubCell"/>
</dbReference>
<protein>
    <recommendedName>
        <fullName evidence="11">ATP synthase subunit b, chloroplastic</fullName>
    </recommendedName>
    <alternativeName>
        <fullName evidence="11">ATP synthase F(0) sector subunit b</fullName>
    </alternativeName>
    <alternativeName>
        <fullName evidence="11">ATPase subunit I</fullName>
    </alternativeName>
</protein>
<dbReference type="RefSeq" id="YP_009503381.1">
    <property type="nucleotide sequence ID" value="NC_038187.1"/>
</dbReference>
<keyword evidence="11" id="KW-0793">Thylakoid</keyword>
<evidence type="ECO:0000256" key="13">
    <source>
        <dbReference type="SAM" id="Coils"/>
    </source>
</evidence>
<keyword evidence="14" id="KW-0150">Chloroplast</keyword>
<geneLocation type="chloroplast" evidence="14"/>
<organism evidence="14">
    <name type="scientific">Euglena clara</name>
    <dbReference type="NCBI Taxonomy" id="215708"/>
    <lineage>
        <taxon>Eukaryota</taxon>
        <taxon>Discoba</taxon>
        <taxon>Euglenozoa</taxon>
        <taxon>Euglenida</taxon>
        <taxon>Spirocuta</taxon>
        <taxon>Euglenophyceae</taxon>
        <taxon>Euglenales</taxon>
        <taxon>Euglenaceae</taxon>
        <taxon>Euglena</taxon>
    </lineage>
</organism>
<evidence type="ECO:0000256" key="12">
    <source>
        <dbReference type="RuleBase" id="RU003848"/>
    </source>
</evidence>
<keyword evidence="7 11" id="KW-0406">Ion transport</keyword>
<comment type="subcellular location">
    <subcellularLocation>
        <location evidence="1">Membrane</location>
        <topology evidence="1">Single-pass membrane protein</topology>
    </subcellularLocation>
    <subcellularLocation>
        <location evidence="11">Plastid</location>
        <location evidence="11">Chloroplast thylakoid membrane</location>
        <topology evidence="11">Single-pass membrane protein</topology>
    </subcellularLocation>
</comment>
<dbReference type="AlphaFoldDB" id="A0A2Z4YUU0"/>
<keyword evidence="6 11" id="KW-1133">Transmembrane helix</keyword>
<proteinExistence type="inferred from homology"/>
<keyword evidence="14" id="KW-0934">Plastid</keyword>
<evidence type="ECO:0000256" key="6">
    <source>
        <dbReference type="ARBA" id="ARBA00022989"/>
    </source>
</evidence>
<evidence type="ECO:0000256" key="11">
    <source>
        <dbReference type="HAMAP-Rule" id="MF_01398"/>
    </source>
</evidence>
<reference evidence="14" key="1">
    <citation type="journal article" date="2018" name="J. Appl. Phycol.">
        <title>Intrageneric chloroplast genome comparison in the genus Euglena (Phylum: Euglenophyta) with annotated chloroplast genomes of Euglena hiemalis and Euglena clara.</title>
        <authorList>
            <person name="Ellala Hewadikaramge M."/>
            <person name="Linton E."/>
        </authorList>
    </citation>
    <scope>NUCLEOTIDE SEQUENCE</scope>
    <source>
        <strain evidence="14">SAG 25.98</strain>
    </source>
</reference>
<dbReference type="HAMAP" id="MF_01398">
    <property type="entry name" value="ATP_synth_b_bprime"/>
    <property type="match status" value="1"/>
</dbReference>
<comment type="miscellaneous">
    <text evidence="11">In plastids the F-type ATPase is also known as CF(1)CF(0).</text>
</comment>
<dbReference type="CDD" id="cd06503">
    <property type="entry name" value="ATP-synt_Fo_b"/>
    <property type="match status" value="1"/>
</dbReference>
<evidence type="ECO:0000256" key="10">
    <source>
        <dbReference type="ARBA" id="ARBA00025198"/>
    </source>
</evidence>
<evidence type="ECO:0000256" key="2">
    <source>
        <dbReference type="ARBA" id="ARBA00022448"/>
    </source>
</evidence>
<keyword evidence="9 11" id="KW-0066">ATP synthesis</keyword>
<evidence type="ECO:0000256" key="1">
    <source>
        <dbReference type="ARBA" id="ARBA00004167"/>
    </source>
</evidence>
<comment type="similarity">
    <text evidence="11 12">Belongs to the ATPase B chain family.</text>
</comment>
<keyword evidence="8 11" id="KW-0472">Membrane</keyword>
<evidence type="ECO:0000256" key="5">
    <source>
        <dbReference type="ARBA" id="ARBA00022781"/>
    </source>
</evidence>
<dbReference type="PANTHER" id="PTHR34264">
    <property type="entry name" value="ATP SYNTHASE SUBUNIT B, CHLOROPLASTIC"/>
    <property type="match status" value="1"/>
</dbReference>
<evidence type="ECO:0000313" key="14">
    <source>
        <dbReference type="EMBL" id="AXA45477.1"/>
    </source>
</evidence>
<feature type="coiled-coil region" evidence="13">
    <location>
        <begin position="56"/>
        <end position="97"/>
    </location>
</feature>
<dbReference type="Pfam" id="PF00430">
    <property type="entry name" value="ATP-synt_B"/>
    <property type="match status" value="1"/>
</dbReference>
<dbReference type="GO" id="GO:0045259">
    <property type="term" value="C:proton-transporting ATP synthase complex"/>
    <property type="evidence" value="ECO:0007669"/>
    <property type="project" value="UniProtKB-KW"/>
</dbReference>
<evidence type="ECO:0000256" key="8">
    <source>
        <dbReference type="ARBA" id="ARBA00023136"/>
    </source>
</evidence>
<evidence type="ECO:0000256" key="7">
    <source>
        <dbReference type="ARBA" id="ARBA00023065"/>
    </source>
</evidence>
<keyword evidence="3 11" id="KW-0138">CF(0)</keyword>
<sequence>MVILNYINTITILSTSEGFGINTDIFETNILNLSVVIGILIYYGRIAFSDIIYTRKQTILKNLQEAENKFKEAEENLNFAKKNFETAKSKADQIRNQGIALSNQTAKGLLEVIEEDIKRIKLLNLLTIKLEEEKSISQVSQKLSLLAFSNAIDKLNKKLNPIYHKKIISQNIDKLSKNFLNIV</sequence>
<keyword evidence="13" id="KW-0175">Coiled coil</keyword>
<evidence type="ECO:0000256" key="3">
    <source>
        <dbReference type="ARBA" id="ARBA00022547"/>
    </source>
</evidence>
<dbReference type="InterPro" id="IPR002146">
    <property type="entry name" value="ATP_synth_b/b'su_bac/chlpt"/>
</dbReference>
<dbReference type="GO" id="GO:0046933">
    <property type="term" value="F:proton-transporting ATP synthase activity, rotational mechanism"/>
    <property type="evidence" value="ECO:0007669"/>
    <property type="project" value="UniProtKB-UniRule"/>
</dbReference>
<gene>
    <name evidence="11 14" type="primary">atpF</name>
</gene>
<feature type="transmembrane region" description="Helical" evidence="11">
    <location>
        <begin position="30"/>
        <end position="48"/>
    </location>
</feature>
<dbReference type="EMBL" id="MF630936">
    <property type="protein sequence ID" value="AXA45477.1"/>
    <property type="molecule type" value="Genomic_DNA"/>
</dbReference>
<dbReference type="PANTHER" id="PTHR34264:SF3">
    <property type="entry name" value="ATP SYNTHASE SUBUNIT B, CHLOROPLASTIC"/>
    <property type="match status" value="1"/>
</dbReference>
<accession>A0A2Z4YUU0</accession>
<comment type="function">
    <text evidence="10 11">F(1)F(0) ATP synthase produces ATP from ADP in the presence of a proton or sodium gradient. F-type ATPases consist of two structural domains, F(1) containing the extramembraneous catalytic core and F(0) containing the membrane proton channel, linked together by a central stalk and a peripheral stalk. During catalysis, ATP synthesis in the catalytic domain of F(1) is coupled via a rotary mechanism of the central stalk subunits to proton translocation.</text>
</comment>
<comment type="function">
    <text evidence="11">Component of the F(0) channel, it forms part of the peripheral stalk, linking F(1) to F(0).</text>
</comment>
<keyword evidence="2 11" id="KW-0813">Transport</keyword>
<evidence type="ECO:0000256" key="9">
    <source>
        <dbReference type="ARBA" id="ARBA00023310"/>
    </source>
</evidence>
<evidence type="ECO:0000256" key="4">
    <source>
        <dbReference type="ARBA" id="ARBA00022692"/>
    </source>
</evidence>
<comment type="subunit">
    <text evidence="11">F-type ATPases have 2 components, F(1) - the catalytic core - and F(0) - the membrane proton channel. F(1) has five subunits: alpha(3), beta(3), gamma(1), delta(1), epsilon(1). F(0) has four main subunits: a(1), b(1), b'(1) and c(10-14). The alpha and beta chains form an alternating ring which encloses part of the gamma chain. F(1) is attached to F(0) by a central stalk formed by the gamma and epsilon chains, while a peripheral stalk is formed by the delta, b and b' chains.</text>
</comment>
<name>A0A2Z4YUU0_9EUGL</name>
<keyword evidence="4 11" id="KW-0812">Transmembrane</keyword>
<dbReference type="GeneID" id="37542366"/>
<keyword evidence="5 11" id="KW-0375">Hydrogen ion transport</keyword>